<gene>
    <name evidence="2" type="ORF">CLV28_1455</name>
</gene>
<dbReference type="Gene3D" id="3.90.320.10">
    <property type="match status" value="1"/>
</dbReference>
<dbReference type="RefSeq" id="WP_157802558.1">
    <property type="nucleotide sequence ID" value="NZ_BOOX01000002.1"/>
</dbReference>
<keyword evidence="3" id="KW-1185">Reference proteome</keyword>
<evidence type="ECO:0000313" key="3">
    <source>
        <dbReference type="Proteomes" id="UP000231693"/>
    </source>
</evidence>
<feature type="domain" description="YqaJ viral recombinase" evidence="1">
    <location>
        <begin position="35"/>
        <end position="157"/>
    </location>
</feature>
<dbReference type="EMBL" id="PGFE01000002">
    <property type="protein sequence ID" value="PJJ73970.1"/>
    <property type="molecule type" value="Genomic_DNA"/>
</dbReference>
<dbReference type="OrthoDB" id="3197230at2"/>
<name>A0A2M9CPX9_9CELL</name>
<dbReference type="InterPro" id="IPR011604">
    <property type="entry name" value="PDDEXK-like_dom_sf"/>
</dbReference>
<dbReference type="Proteomes" id="UP000231693">
    <property type="component" value="Unassembled WGS sequence"/>
</dbReference>
<sequence>MTATEVGPARVAARPVRFRTGADGAPLGSHDRPAWLEARRAGVTATDCSKIVRRDGVPSAQRQGLLEKKVFGSSDPEFWGYAHGREREPVIAAWVEAEFGIAPNAFLCHGHDEAHLATPDGIGPDAVAEIKTSVLPLRAARGRYWDQLQWQMHVTGVERSLFVVENRYTLEREVEWVERDEGRLMMLVQHADEFLDDLATLRAQVAERARRMALRRR</sequence>
<organism evidence="2 3">
    <name type="scientific">Sediminihabitans luteus</name>
    <dbReference type="NCBI Taxonomy" id="1138585"/>
    <lineage>
        <taxon>Bacteria</taxon>
        <taxon>Bacillati</taxon>
        <taxon>Actinomycetota</taxon>
        <taxon>Actinomycetes</taxon>
        <taxon>Micrococcales</taxon>
        <taxon>Cellulomonadaceae</taxon>
        <taxon>Sediminihabitans</taxon>
    </lineage>
</organism>
<accession>A0A2M9CPX9</accession>
<comment type="caution">
    <text evidence="2">The sequence shown here is derived from an EMBL/GenBank/DDBJ whole genome shotgun (WGS) entry which is preliminary data.</text>
</comment>
<dbReference type="InterPro" id="IPR011335">
    <property type="entry name" value="Restrct_endonuc-II-like"/>
</dbReference>
<reference evidence="2 3" key="1">
    <citation type="submission" date="2017-11" db="EMBL/GenBank/DDBJ databases">
        <title>Genomic Encyclopedia of Archaeal and Bacterial Type Strains, Phase II (KMG-II): From Individual Species to Whole Genera.</title>
        <authorList>
            <person name="Goeker M."/>
        </authorList>
    </citation>
    <scope>NUCLEOTIDE SEQUENCE [LARGE SCALE GENOMIC DNA]</scope>
    <source>
        <strain evidence="2 3">DSM 25478</strain>
    </source>
</reference>
<evidence type="ECO:0000313" key="2">
    <source>
        <dbReference type="EMBL" id="PJJ73970.1"/>
    </source>
</evidence>
<proteinExistence type="predicted"/>
<protein>
    <submittedName>
        <fullName evidence="2">YqaJ-like recombinase protein</fullName>
    </submittedName>
</protein>
<evidence type="ECO:0000259" key="1">
    <source>
        <dbReference type="Pfam" id="PF09588"/>
    </source>
</evidence>
<dbReference type="InterPro" id="IPR019080">
    <property type="entry name" value="YqaJ_viral_recombinase"/>
</dbReference>
<dbReference type="Pfam" id="PF09588">
    <property type="entry name" value="YqaJ"/>
    <property type="match status" value="1"/>
</dbReference>
<dbReference type="SUPFAM" id="SSF52980">
    <property type="entry name" value="Restriction endonuclease-like"/>
    <property type="match status" value="1"/>
</dbReference>
<dbReference type="AlphaFoldDB" id="A0A2M9CPX9"/>